<dbReference type="CDD" id="cd09823">
    <property type="entry name" value="peroxinectin_like"/>
    <property type="match status" value="1"/>
</dbReference>
<keyword evidence="2" id="KW-0408">Iron</keyword>
<feature type="binding site" description="axial binding residue" evidence="2">
    <location>
        <position position="462"/>
    </location>
    <ligand>
        <name>heme b</name>
        <dbReference type="ChEBI" id="CHEBI:60344"/>
    </ligand>
    <ligandPart>
        <name>Fe</name>
        <dbReference type="ChEBI" id="CHEBI:18248"/>
    </ligandPart>
</feature>
<dbReference type="GO" id="GO:0006979">
    <property type="term" value="P:response to oxidative stress"/>
    <property type="evidence" value="ECO:0007669"/>
    <property type="project" value="InterPro"/>
</dbReference>
<dbReference type="AlphaFoldDB" id="A0AAW2IB80"/>
<feature type="region of interest" description="Disordered" evidence="3">
    <location>
        <begin position="1"/>
        <end position="28"/>
    </location>
</feature>
<dbReference type="EMBL" id="JARGDH010000001">
    <property type="protein sequence ID" value="KAL0279058.1"/>
    <property type="molecule type" value="Genomic_DNA"/>
</dbReference>
<dbReference type="GO" id="GO:0020037">
    <property type="term" value="F:heme binding"/>
    <property type="evidence" value="ECO:0007669"/>
    <property type="project" value="InterPro"/>
</dbReference>
<evidence type="ECO:0000256" key="2">
    <source>
        <dbReference type="PIRSR" id="PIRSR619791-2"/>
    </source>
</evidence>
<dbReference type="InterPro" id="IPR037120">
    <property type="entry name" value="Haem_peroxidase_sf_animal"/>
</dbReference>
<evidence type="ECO:0000256" key="1">
    <source>
        <dbReference type="ARBA" id="ARBA00022559"/>
    </source>
</evidence>
<dbReference type="PRINTS" id="PR00457">
    <property type="entry name" value="ANPEROXIDASE"/>
</dbReference>
<evidence type="ECO:0000313" key="4">
    <source>
        <dbReference type="EMBL" id="KAL0279058.1"/>
    </source>
</evidence>
<evidence type="ECO:0000256" key="3">
    <source>
        <dbReference type="SAM" id="MobiDB-lite"/>
    </source>
</evidence>
<dbReference type="Pfam" id="PF03098">
    <property type="entry name" value="An_peroxidase"/>
    <property type="match status" value="1"/>
</dbReference>
<feature type="compositionally biased region" description="Basic and acidic residues" evidence="3">
    <location>
        <begin position="1"/>
        <end position="17"/>
    </location>
</feature>
<name>A0AAW2IB80_9NEOP</name>
<dbReference type="GO" id="GO:0004601">
    <property type="term" value="F:peroxidase activity"/>
    <property type="evidence" value="ECO:0007669"/>
    <property type="project" value="UniProtKB-KW"/>
</dbReference>
<keyword evidence="2" id="KW-0349">Heme</keyword>
<dbReference type="InterPro" id="IPR010255">
    <property type="entry name" value="Haem_peroxidase_sf"/>
</dbReference>
<keyword evidence="1" id="KW-0575">Peroxidase</keyword>
<proteinExistence type="predicted"/>
<keyword evidence="1" id="KW-0560">Oxidoreductase</keyword>
<gene>
    <name evidence="4" type="ORF">PYX00_000696</name>
</gene>
<organism evidence="4">
    <name type="scientific">Menopon gallinae</name>
    <name type="common">poultry shaft louse</name>
    <dbReference type="NCBI Taxonomy" id="328185"/>
    <lineage>
        <taxon>Eukaryota</taxon>
        <taxon>Metazoa</taxon>
        <taxon>Ecdysozoa</taxon>
        <taxon>Arthropoda</taxon>
        <taxon>Hexapoda</taxon>
        <taxon>Insecta</taxon>
        <taxon>Pterygota</taxon>
        <taxon>Neoptera</taxon>
        <taxon>Paraneoptera</taxon>
        <taxon>Psocodea</taxon>
        <taxon>Troctomorpha</taxon>
        <taxon>Phthiraptera</taxon>
        <taxon>Amblycera</taxon>
        <taxon>Menoponidae</taxon>
        <taxon>Menopon</taxon>
    </lineage>
</organism>
<dbReference type="PANTHER" id="PTHR11475:SF134">
    <property type="entry name" value="LD42267P"/>
    <property type="match status" value="1"/>
</dbReference>
<comment type="caution">
    <text evidence="4">The sequence shown here is derived from an EMBL/GenBank/DDBJ whole genome shotgun (WGS) entry which is preliminary data.</text>
</comment>
<dbReference type="GO" id="GO:0046872">
    <property type="term" value="F:metal ion binding"/>
    <property type="evidence" value="ECO:0007669"/>
    <property type="project" value="UniProtKB-KW"/>
</dbReference>
<dbReference type="PANTHER" id="PTHR11475">
    <property type="entry name" value="OXIDASE/PEROXIDASE"/>
    <property type="match status" value="1"/>
</dbReference>
<protein>
    <recommendedName>
        <fullName evidence="5">Peroxidase</fullName>
    </recommendedName>
</protein>
<dbReference type="FunFam" id="1.10.640.10:FF:000006">
    <property type="entry name" value="Double oxidase: two peroxidase domains"/>
    <property type="match status" value="1"/>
</dbReference>
<dbReference type="PROSITE" id="PS50292">
    <property type="entry name" value="PEROXIDASE_3"/>
    <property type="match status" value="1"/>
</dbReference>
<dbReference type="SUPFAM" id="SSF48113">
    <property type="entry name" value="Heme-dependent peroxidases"/>
    <property type="match status" value="1"/>
</dbReference>
<accession>A0AAW2IB80</accession>
<reference evidence="4" key="1">
    <citation type="journal article" date="2024" name="Gigascience">
        <title>Chromosome-level genome of the poultry shaft louse Menopon gallinae provides insight into the host-switching and adaptive evolution of parasitic lice.</title>
        <authorList>
            <person name="Xu Y."/>
            <person name="Ma L."/>
            <person name="Liu S."/>
            <person name="Liang Y."/>
            <person name="Liu Q."/>
            <person name="He Z."/>
            <person name="Tian L."/>
            <person name="Duan Y."/>
            <person name="Cai W."/>
            <person name="Li H."/>
            <person name="Song F."/>
        </authorList>
    </citation>
    <scope>NUCLEOTIDE SEQUENCE</scope>
    <source>
        <strain evidence="4">Cailab_2023a</strain>
    </source>
</reference>
<dbReference type="InterPro" id="IPR019791">
    <property type="entry name" value="Haem_peroxidase_animal"/>
</dbReference>
<dbReference type="Gene3D" id="1.10.640.10">
    <property type="entry name" value="Haem peroxidase domain superfamily, animal type"/>
    <property type="match status" value="1"/>
</dbReference>
<evidence type="ECO:0008006" key="5">
    <source>
        <dbReference type="Google" id="ProtNLM"/>
    </source>
</evidence>
<keyword evidence="2" id="KW-0479">Metal-binding</keyword>
<sequence length="839" mass="94364">MHKAEEEVSARQKEEYARWSQNGGVDPKSPIGTAAAFNKARKEALLMANTSLLYEYATEELLASLQSLRRKKRQLFDTTGSDNFLAFPTGFGLNNDFADALQEVDLTGLITGPIRPIEPECPDRDGPELCNELSPFRTHSGYCNNLKNPNLGKSLATFSRLMPPVYENGVSKPRMTGSSGRPLPSPRLVSTMIHADISNLHNRYSMMLMQFSQFLDHDITFTPVHRGFFASIPDCRSCDSAITVHPECMPIPIPRGDHFYPQINQTSGQRVCIAFMRSLPGQQHLGPREQINQNSAFIDAAHIYGEHECQGRELRSNYGGRMNVTRHPVHGKDLLPQSPVHPECKSPSGYCFIAGDGRASEQPALTVIHTIFMREHNRIAEGLQRVNPHWDDELLYQHARRIVTATWQHLVYNEYLPRLLGWNAVNLYGLKLRPNGYYKGYSDQCNPNVVNEFATAAFRIGHSLLRPHIPRMGPNYHPVDPPILLRDGFFNPDMIYQANMVDEIVRGLISTPVETLDQFITGEITNHLFEDKRIPFSGIDLAALNIQRGRDHALHSYNDYRAICNLKRATTFEDLAREIPQEVIQRFKRIYATVDDIDLFPGGMSERPVQGGIVGPTFACIIGIQFRQLRKCDRFWYETDNAATKFTEQQLAEIRKITLSKVLCENMDHPEEIQRSAFDQPSSFLNPRVPCQSIPDINLNAWKENKQGCHIHGHHISVGGTAVPTPCSSCACTAQGAQCASLRVTDCNQLLREWSREAVLRDEVCTTQCGFLLRDTTTQPSGLSAVIPEVTFTTNGPPNTRTNGGRRIPIDLLPPPFRNQRRLKGPGFPGFKIPPYLSG</sequence>